<accession>T1JE95</accession>
<dbReference type="PROSITE" id="PS50890">
    <property type="entry name" value="PUA"/>
    <property type="match status" value="1"/>
</dbReference>
<reference evidence="9" key="1">
    <citation type="submission" date="2011-05" db="EMBL/GenBank/DDBJ databases">
        <authorList>
            <person name="Richards S.R."/>
            <person name="Qu J."/>
            <person name="Jiang H."/>
            <person name="Jhangiani S.N."/>
            <person name="Agravi P."/>
            <person name="Goodspeed R."/>
            <person name="Gross S."/>
            <person name="Mandapat C."/>
            <person name="Jackson L."/>
            <person name="Mathew T."/>
            <person name="Pu L."/>
            <person name="Thornton R."/>
            <person name="Saada N."/>
            <person name="Wilczek-Boney K.B."/>
            <person name="Lee S."/>
            <person name="Kovar C."/>
            <person name="Wu Y."/>
            <person name="Scherer S.E."/>
            <person name="Worley K.C."/>
            <person name="Muzny D.M."/>
            <person name="Gibbs R."/>
        </authorList>
    </citation>
    <scope>NUCLEOTIDE SEQUENCE</scope>
    <source>
        <strain evidence="9">Brora</strain>
    </source>
</reference>
<reference evidence="8" key="2">
    <citation type="submission" date="2015-02" db="UniProtKB">
        <authorList>
            <consortium name="EnsemblMetazoa"/>
        </authorList>
    </citation>
    <scope>IDENTIFICATION</scope>
</reference>
<dbReference type="InterPro" id="IPR049560">
    <property type="entry name" value="MeTrfase_RsmB-F_NOP2_cat"/>
</dbReference>
<organism evidence="8 9">
    <name type="scientific">Strigamia maritima</name>
    <name type="common">European centipede</name>
    <name type="synonym">Geophilus maritimus</name>
    <dbReference type="NCBI Taxonomy" id="126957"/>
    <lineage>
        <taxon>Eukaryota</taxon>
        <taxon>Metazoa</taxon>
        <taxon>Ecdysozoa</taxon>
        <taxon>Arthropoda</taxon>
        <taxon>Myriapoda</taxon>
        <taxon>Chilopoda</taxon>
        <taxon>Pleurostigmophora</taxon>
        <taxon>Geophilomorpha</taxon>
        <taxon>Linotaeniidae</taxon>
        <taxon>Strigamia</taxon>
    </lineage>
</organism>
<name>T1JE95_STRMM</name>
<sequence length="448" mass="49688">MAGEGSISPYFRTESLKNELGIDIDNSQYFDEILKWLSNPPLLTVVRVNTNQITMENAQKKLKNYLNLEYPRKFTIQQHPLLNDILVIPSLKIDVQAPKNEPEVIVDIHCGAAILRGAHIFAPGVLAAPADLKAGTTVSVYVDLKGKCRKGLITKFDELKTFIGYGTAVLSRKHIFTQQNVKGIAVKMTEPVCLCPSLDSSLLKYFFLQNLPSVICGHVLNPEANHSVLDMCAAPGGKTIHLATIMKNQGRIIALDKTQSKIDRIISNAENCGVTNIKTHVFDSTKAVDSNTTKAVDFCDPPFSPETFDRILLDAPCSGLGQRPQFRIDMSISQLKSYSSLQRKLFANAAQLLKVGGVLVYSTCTITIAENERLVEWALKTFPCLQLIPQVPYLGKCGLDGTSLTEKQLQLLQRFDFRCEEKVGECQQTFLQQTVGFFIAKFVKLKSS</sequence>
<feature type="binding site" evidence="6">
    <location>
        <position position="256"/>
    </location>
    <ligand>
        <name>S-adenosyl-L-methionine</name>
        <dbReference type="ChEBI" id="CHEBI:59789"/>
    </ligand>
</feature>
<proteinExistence type="inferred from homology"/>
<feature type="binding site" evidence="6">
    <location>
        <position position="283"/>
    </location>
    <ligand>
        <name>S-adenosyl-L-methionine</name>
        <dbReference type="ChEBI" id="CHEBI:59789"/>
    </ligand>
</feature>
<keyword evidence="4 6" id="KW-0949">S-adenosyl-L-methionine</keyword>
<dbReference type="InterPro" id="IPR015947">
    <property type="entry name" value="PUA-like_sf"/>
</dbReference>
<dbReference type="InterPro" id="IPR036974">
    <property type="entry name" value="PUA_sf"/>
</dbReference>
<dbReference type="SMART" id="SM00359">
    <property type="entry name" value="PUA"/>
    <property type="match status" value="1"/>
</dbReference>
<dbReference type="InterPro" id="IPR023267">
    <property type="entry name" value="RCMT"/>
</dbReference>
<dbReference type="PROSITE" id="PS01153">
    <property type="entry name" value="NOL1_NOP2_SUN"/>
    <property type="match status" value="1"/>
</dbReference>
<dbReference type="InterPro" id="IPR002478">
    <property type="entry name" value="PUA"/>
</dbReference>
<dbReference type="PANTHER" id="PTHR22807:SF34">
    <property type="entry name" value="TRNA (CYTOSINE(72)-C(5))-METHYLTRANSFERASE NSUN6"/>
    <property type="match status" value="1"/>
</dbReference>
<dbReference type="STRING" id="126957.T1JE95"/>
<dbReference type="SUPFAM" id="SSF88697">
    <property type="entry name" value="PUA domain-like"/>
    <property type="match status" value="1"/>
</dbReference>
<keyword evidence="3 6" id="KW-0808">Transferase</keyword>
<dbReference type="GO" id="GO:0001510">
    <property type="term" value="P:RNA methylation"/>
    <property type="evidence" value="ECO:0007669"/>
    <property type="project" value="InterPro"/>
</dbReference>
<feature type="binding site" evidence="6">
    <location>
        <begin position="232"/>
        <end position="238"/>
    </location>
    <ligand>
        <name>S-adenosyl-L-methionine</name>
        <dbReference type="ChEBI" id="CHEBI:59789"/>
    </ligand>
</feature>
<dbReference type="AlphaFoldDB" id="T1JE95"/>
<dbReference type="GO" id="GO:0003723">
    <property type="term" value="F:RNA binding"/>
    <property type="evidence" value="ECO:0007669"/>
    <property type="project" value="UniProtKB-UniRule"/>
</dbReference>
<comment type="similarity">
    <text evidence="1 6">Belongs to the class I-like SAM-binding methyltransferase superfamily. RsmB/NOP family.</text>
</comment>
<dbReference type="CDD" id="cd21150">
    <property type="entry name" value="PUA_NSun6-like"/>
    <property type="match status" value="1"/>
</dbReference>
<dbReference type="SUPFAM" id="SSF53335">
    <property type="entry name" value="S-adenosyl-L-methionine-dependent methyltransferases"/>
    <property type="match status" value="1"/>
</dbReference>
<dbReference type="CDD" id="cd02440">
    <property type="entry name" value="AdoMet_MTases"/>
    <property type="match status" value="1"/>
</dbReference>
<evidence type="ECO:0000256" key="5">
    <source>
        <dbReference type="ARBA" id="ARBA00022884"/>
    </source>
</evidence>
<evidence type="ECO:0000256" key="4">
    <source>
        <dbReference type="ARBA" id="ARBA00022691"/>
    </source>
</evidence>
<evidence type="ECO:0000256" key="3">
    <source>
        <dbReference type="ARBA" id="ARBA00022679"/>
    </source>
</evidence>
<feature type="binding site" evidence="6">
    <location>
        <position position="314"/>
    </location>
    <ligand>
        <name>S-adenosyl-L-methionine</name>
        <dbReference type="ChEBI" id="CHEBI:59789"/>
    </ligand>
</feature>
<keyword evidence="9" id="KW-1185">Reference proteome</keyword>
<dbReference type="Gene3D" id="2.30.130.10">
    <property type="entry name" value="PUA domain"/>
    <property type="match status" value="1"/>
</dbReference>
<dbReference type="HOGENOM" id="CLU_005316_1_0_1"/>
<protein>
    <recommendedName>
        <fullName evidence="7">SAM-dependent MTase RsmB/NOP-type domain-containing protein</fullName>
    </recommendedName>
</protein>
<dbReference type="Pfam" id="PF01472">
    <property type="entry name" value="PUA"/>
    <property type="match status" value="1"/>
</dbReference>
<evidence type="ECO:0000256" key="1">
    <source>
        <dbReference type="ARBA" id="ARBA00007494"/>
    </source>
</evidence>
<evidence type="ECO:0000313" key="9">
    <source>
        <dbReference type="Proteomes" id="UP000014500"/>
    </source>
</evidence>
<dbReference type="GO" id="GO:0008173">
    <property type="term" value="F:RNA methyltransferase activity"/>
    <property type="evidence" value="ECO:0007669"/>
    <property type="project" value="InterPro"/>
</dbReference>
<dbReference type="InterPro" id="IPR029063">
    <property type="entry name" value="SAM-dependent_MTases_sf"/>
</dbReference>
<dbReference type="InterPro" id="IPR018314">
    <property type="entry name" value="RsmB/NOL1/NOP2-like_CS"/>
</dbReference>
<keyword evidence="5 6" id="KW-0694">RNA-binding</keyword>
<dbReference type="eggNOG" id="KOG1122">
    <property type="taxonomic scope" value="Eukaryota"/>
</dbReference>
<dbReference type="Proteomes" id="UP000014500">
    <property type="component" value="Unassembled WGS sequence"/>
</dbReference>
<dbReference type="OMA" id="YQGAMLY"/>
<evidence type="ECO:0000256" key="2">
    <source>
        <dbReference type="ARBA" id="ARBA00022603"/>
    </source>
</evidence>
<evidence type="ECO:0000313" key="8">
    <source>
        <dbReference type="EnsemblMetazoa" id="SMAR012136-PA"/>
    </source>
</evidence>
<dbReference type="EnsemblMetazoa" id="SMAR012136-RA">
    <property type="protein sequence ID" value="SMAR012136-PA"/>
    <property type="gene ID" value="SMAR012136"/>
</dbReference>
<dbReference type="Gene3D" id="3.40.50.150">
    <property type="entry name" value="Vaccinia Virus protein VP39"/>
    <property type="match status" value="1"/>
</dbReference>
<dbReference type="Pfam" id="PF01189">
    <property type="entry name" value="Methyltr_RsmB-F"/>
    <property type="match status" value="1"/>
</dbReference>
<dbReference type="PANTHER" id="PTHR22807">
    <property type="entry name" value="NOP2 YEAST -RELATED NOL1/NOP2/FMU SUN DOMAIN-CONTAINING"/>
    <property type="match status" value="1"/>
</dbReference>
<feature type="domain" description="SAM-dependent MTase RsmB/NOP-type" evidence="7">
    <location>
        <begin position="142"/>
        <end position="445"/>
    </location>
</feature>
<feature type="active site" description="Nucleophile" evidence="6">
    <location>
        <position position="364"/>
    </location>
</feature>
<dbReference type="PROSITE" id="PS51686">
    <property type="entry name" value="SAM_MT_RSMB_NOP"/>
    <property type="match status" value="1"/>
</dbReference>
<dbReference type="EMBL" id="JH432116">
    <property type="status" value="NOT_ANNOTATED_CDS"/>
    <property type="molecule type" value="Genomic_DNA"/>
</dbReference>
<dbReference type="InterPro" id="IPR001678">
    <property type="entry name" value="MeTrfase_RsmB-F_NOP2_dom"/>
</dbReference>
<dbReference type="PhylomeDB" id="T1JE95"/>
<evidence type="ECO:0000259" key="7">
    <source>
        <dbReference type="PROSITE" id="PS51686"/>
    </source>
</evidence>
<evidence type="ECO:0000256" key="6">
    <source>
        <dbReference type="PROSITE-ProRule" id="PRU01023"/>
    </source>
</evidence>
<keyword evidence="2 6" id="KW-0489">Methyltransferase</keyword>
<dbReference type="PRINTS" id="PR02008">
    <property type="entry name" value="RCMTFAMILY"/>
</dbReference>